<sequence length="74" mass="7882">MLLGDPVTRTSGVWQRIAGGQIFVVSAEPTWREDPVPARCPLPVRASSTFFLGPDWLAIAASMEGSGSVINVVL</sequence>
<comment type="caution">
    <text evidence="1">The sequence shown here is derived from an EMBL/GenBank/DDBJ whole genome shotgun (WGS) entry which is preliminary data.</text>
</comment>
<reference evidence="1" key="1">
    <citation type="journal article" date="2021" name="PeerJ">
        <title>Extensive microbial diversity within the chicken gut microbiome revealed by metagenomics and culture.</title>
        <authorList>
            <person name="Gilroy R."/>
            <person name="Ravi A."/>
            <person name="Getino M."/>
            <person name="Pursley I."/>
            <person name="Horton D.L."/>
            <person name="Alikhan N.F."/>
            <person name="Baker D."/>
            <person name="Gharbi K."/>
            <person name="Hall N."/>
            <person name="Watson M."/>
            <person name="Adriaenssens E.M."/>
            <person name="Foster-Nyarko E."/>
            <person name="Jarju S."/>
            <person name="Secka A."/>
            <person name="Antonio M."/>
            <person name="Oren A."/>
            <person name="Chaudhuri R.R."/>
            <person name="La Ragione R."/>
            <person name="Hildebrand F."/>
            <person name="Pallen M.J."/>
        </authorList>
    </citation>
    <scope>NUCLEOTIDE SEQUENCE</scope>
    <source>
        <strain evidence="1">5032</strain>
    </source>
</reference>
<reference evidence="1" key="2">
    <citation type="submission" date="2021-04" db="EMBL/GenBank/DDBJ databases">
        <authorList>
            <person name="Gilroy R."/>
        </authorList>
    </citation>
    <scope>NUCLEOTIDE SEQUENCE</scope>
    <source>
        <strain evidence="1">5032</strain>
    </source>
</reference>
<organism evidence="1 2">
    <name type="scientific">Candidatus Desulfovibrio intestinavium</name>
    <dbReference type="NCBI Taxonomy" id="2838534"/>
    <lineage>
        <taxon>Bacteria</taxon>
        <taxon>Pseudomonadati</taxon>
        <taxon>Thermodesulfobacteriota</taxon>
        <taxon>Desulfovibrionia</taxon>
        <taxon>Desulfovibrionales</taxon>
        <taxon>Desulfovibrionaceae</taxon>
        <taxon>Desulfovibrio</taxon>
    </lineage>
</organism>
<accession>A0A9D2HNP1</accession>
<gene>
    <name evidence="1" type="ORF">H9784_04150</name>
</gene>
<dbReference type="Proteomes" id="UP000823821">
    <property type="component" value="Unassembled WGS sequence"/>
</dbReference>
<evidence type="ECO:0000313" key="2">
    <source>
        <dbReference type="Proteomes" id="UP000823821"/>
    </source>
</evidence>
<protein>
    <submittedName>
        <fullName evidence="1">Uncharacterized protein</fullName>
    </submittedName>
</protein>
<dbReference type="EMBL" id="DWZD01000026">
    <property type="protein sequence ID" value="HJA78753.1"/>
    <property type="molecule type" value="Genomic_DNA"/>
</dbReference>
<proteinExistence type="predicted"/>
<name>A0A9D2HNP1_9BACT</name>
<evidence type="ECO:0000313" key="1">
    <source>
        <dbReference type="EMBL" id="HJA78753.1"/>
    </source>
</evidence>
<dbReference type="AlphaFoldDB" id="A0A9D2HNP1"/>